<dbReference type="InterPro" id="IPR027417">
    <property type="entry name" value="P-loop_NTPase"/>
</dbReference>
<feature type="domain" description="DEAD-box RNA helicase Q" evidence="12">
    <location>
        <begin position="27"/>
        <end position="55"/>
    </location>
</feature>
<dbReference type="RefSeq" id="WP_189610665.1">
    <property type="nucleotide sequence ID" value="NZ_BMXR01000008.1"/>
</dbReference>
<dbReference type="CDD" id="cd18787">
    <property type="entry name" value="SF2_C_DEAD"/>
    <property type="match status" value="1"/>
</dbReference>
<evidence type="ECO:0000256" key="3">
    <source>
        <dbReference type="ARBA" id="ARBA00022801"/>
    </source>
</evidence>
<keyword evidence="5 7" id="KW-0067">ATP-binding</keyword>
<feature type="domain" description="Helicase ATP-binding" evidence="10">
    <location>
        <begin position="58"/>
        <end position="237"/>
    </location>
</feature>
<evidence type="ECO:0000256" key="2">
    <source>
        <dbReference type="ARBA" id="ARBA00022741"/>
    </source>
</evidence>
<evidence type="ECO:0000256" key="4">
    <source>
        <dbReference type="ARBA" id="ARBA00022806"/>
    </source>
</evidence>
<dbReference type="InterPro" id="IPR014001">
    <property type="entry name" value="Helicase_ATP-bd"/>
</dbReference>
<feature type="region of interest" description="Disordered" evidence="9">
    <location>
        <begin position="409"/>
        <end position="563"/>
    </location>
</feature>
<dbReference type="InterPro" id="IPR000629">
    <property type="entry name" value="RNA-helicase_DEAD-box_CS"/>
</dbReference>
<feature type="compositionally biased region" description="Basic and acidic residues" evidence="9">
    <location>
        <begin position="524"/>
        <end position="540"/>
    </location>
</feature>
<evidence type="ECO:0000259" key="11">
    <source>
        <dbReference type="PROSITE" id="PS51194"/>
    </source>
</evidence>
<dbReference type="EC" id="3.6.4.13" evidence="7"/>
<keyword evidence="14" id="KW-1185">Reference proteome</keyword>
<dbReference type="InterPro" id="IPR014014">
    <property type="entry name" value="RNA_helicase_DEAD_Q_motif"/>
</dbReference>
<feature type="compositionally biased region" description="Basic and acidic residues" evidence="9">
    <location>
        <begin position="547"/>
        <end position="563"/>
    </location>
</feature>
<evidence type="ECO:0000259" key="10">
    <source>
        <dbReference type="PROSITE" id="PS51192"/>
    </source>
</evidence>
<dbReference type="GO" id="GO:0006401">
    <property type="term" value="P:RNA catabolic process"/>
    <property type="evidence" value="ECO:0007669"/>
    <property type="project" value="UniProtKB-UniRule"/>
</dbReference>
<reference evidence="13" key="1">
    <citation type="journal article" date="2014" name="Int. J. Syst. Evol. Microbiol.">
        <title>Complete genome sequence of Corynebacterium casei LMG S-19264T (=DSM 44701T), isolated from a smear-ripened cheese.</title>
        <authorList>
            <consortium name="US DOE Joint Genome Institute (JGI-PGF)"/>
            <person name="Walter F."/>
            <person name="Albersmeier A."/>
            <person name="Kalinowski J."/>
            <person name="Ruckert C."/>
        </authorList>
    </citation>
    <scope>NUCLEOTIDE SEQUENCE</scope>
    <source>
        <strain evidence="13">KCTC 22169</strain>
    </source>
</reference>
<dbReference type="PROSITE" id="PS51195">
    <property type="entry name" value="Q_MOTIF"/>
    <property type="match status" value="1"/>
</dbReference>
<dbReference type="Pfam" id="PF00271">
    <property type="entry name" value="Helicase_C"/>
    <property type="match status" value="1"/>
</dbReference>
<comment type="function">
    <text evidence="7">DEAD-box RNA helicase involved in RNA degradation. Has RNA-dependent ATPase activity and unwinds double-stranded RNA.</text>
</comment>
<sequence>MTNQSRKPRKPRWHISQFKVPEAPGKVRFHDLFLPIALMRAIHELGYEYCSPIQAMTLPYTLAGHDCIGKAQTGTGKTAAFLLTVITDLMEHRLPEQFAGEPRALILAPTRELAMQIAEDAKSLTKHSRLKVATLVGGMDMDKQRKQLEEARLDILVATPGRLIDFMNRKQVFLDQVETLVIDEADRMLDMGFIPDIKTIVRATPKTEERQTLMFSATFSYDILNLAQRWTRDAVKVEVEPKVKTAEDVEQHVFLVSTEEKYRLLHHVLKQPEADRVMVFANRRDIVRDLSERLRKSGIHCEVLSGEVPQAKRVKTLDNFKEGKVPVLVATDVAGRGIHVEGVSHVVNYTLPEDPEDYVHRIGRTGRAGAKGVSISFACEDDSFQIPAIEDYIKRKIELEQPPAAWLGEEQAAADAKAEAKAQKDEADAKAESKADSQADKPKASKPRSNRPKSDKPKAQNRKAEDTQADASKTEEATAPKAEAPKAEAESAQAEQPADAQPAAAADDKADSQTPKAEQPAEPAKADDKPEETPEAKADTDETADQPDEKSDSETAKHKEGSA</sequence>
<feature type="compositionally biased region" description="Low complexity" evidence="9">
    <location>
        <begin position="512"/>
        <end position="523"/>
    </location>
</feature>
<reference evidence="13" key="2">
    <citation type="submission" date="2020-09" db="EMBL/GenBank/DDBJ databases">
        <authorList>
            <person name="Sun Q."/>
            <person name="Kim S."/>
        </authorList>
    </citation>
    <scope>NUCLEOTIDE SEQUENCE</scope>
    <source>
        <strain evidence="13">KCTC 22169</strain>
    </source>
</reference>
<dbReference type="PANTHER" id="PTHR47959">
    <property type="entry name" value="ATP-DEPENDENT RNA HELICASE RHLE-RELATED"/>
    <property type="match status" value="1"/>
</dbReference>
<dbReference type="InterPro" id="IPR050079">
    <property type="entry name" value="DEAD_box_RNA_helicase"/>
</dbReference>
<evidence type="ECO:0000256" key="1">
    <source>
        <dbReference type="ARBA" id="ARBA00022490"/>
    </source>
</evidence>
<comment type="catalytic activity">
    <reaction evidence="7">
        <text>ATP + H2O = ADP + phosphate + H(+)</text>
        <dbReference type="Rhea" id="RHEA:13065"/>
        <dbReference type="ChEBI" id="CHEBI:15377"/>
        <dbReference type="ChEBI" id="CHEBI:15378"/>
        <dbReference type="ChEBI" id="CHEBI:30616"/>
        <dbReference type="ChEBI" id="CHEBI:43474"/>
        <dbReference type="ChEBI" id="CHEBI:456216"/>
        <dbReference type="EC" id="3.6.4.13"/>
    </reaction>
</comment>
<comment type="caution">
    <text evidence="13">The sequence shown here is derived from an EMBL/GenBank/DDBJ whole genome shotgun (WGS) entry which is preliminary data.</text>
</comment>
<evidence type="ECO:0000256" key="7">
    <source>
        <dbReference type="HAMAP-Rule" id="MF_00661"/>
    </source>
</evidence>
<dbReference type="Pfam" id="PF00270">
    <property type="entry name" value="DEAD"/>
    <property type="match status" value="1"/>
</dbReference>
<dbReference type="InterPro" id="IPR023554">
    <property type="entry name" value="RNA_helicase_ATP-dep_RhlB"/>
</dbReference>
<dbReference type="SMART" id="SM00487">
    <property type="entry name" value="DEXDc"/>
    <property type="match status" value="1"/>
</dbReference>
<feature type="compositionally biased region" description="Basic and acidic residues" evidence="9">
    <location>
        <begin position="452"/>
        <end position="489"/>
    </location>
</feature>
<feature type="domain" description="Helicase C-terminal" evidence="11">
    <location>
        <begin position="248"/>
        <end position="408"/>
    </location>
</feature>
<keyword evidence="3 7" id="KW-0378">Hydrolase</keyword>
<dbReference type="SUPFAM" id="SSF52540">
    <property type="entry name" value="P-loop containing nucleoside triphosphate hydrolases"/>
    <property type="match status" value="1"/>
</dbReference>
<gene>
    <name evidence="7" type="primary">rhlB</name>
    <name evidence="13" type="ORF">GCM10007392_32930</name>
</gene>
<keyword evidence="2 7" id="KW-0547">Nucleotide-binding</keyword>
<evidence type="ECO:0000256" key="6">
    <source>
        <dbReference type="ARBA" id="ARBA00022884"/>
    </source>
</evidence>
<dbReference type="Gene3D" id="3.40.50.300">
    <property type="entry name" value="P-loop containing nucleotide triphosphate hydrolases"/>
    <property type="match status" value="2"/>
</dbReference>
<accession>A0A918KI08</accession>
<dbReference type="GO" id="GO:0003724">
    <property type="term" value="F:RNA helicase activity"/>
    <property type="evidence" value="ECO:0007669"/>
    <property type="project" value="UniProtKB-UniRule"/>
</dbReference>
<dbReference type="CDD" id="cd00268">
    <property type="entry name" value="DEADc"/>
    <property type="match status" value="1"/>
</dbReference>
<evidence type="ECO:0000256" key="8">
    <source>
        <dbReference type="PROSITE-ProRule" id="PRU00552"/>
    </source>
</evidence>
<feature type="compositionally biased region" description="Low complexity" evidence="9">
    <location>
        <begin position="490"/>
        <end position="505"/>
    </location>
</feature>
<protein>
    <recommendedName>
        <fullName evidence="7">ATP-dependent RNA helicase RhlB</fullName>
        <ecNumber evidence="7">3.6.4.13</ecNumber>
    </recommendedName>
</protein>
<proteinExistence type="inferred from homology"/>
<dbReference type="PROSITE" id="PS51192">
    <property type="entry name" value="HELICASE_ATP_BIND_1"/>
    <property type="match status" value="1"/>
</dbReference>
<dbReference type="GO" id="GO:0003723">
    <property type="term" value="F:RNA binding"/>
    <property type="evidence" value="ECO:0007669"/>
    <property type="project" value="UniProtKB-UniRule"/>
</dbReference>
<evidence type="ECO:0000256" key="5">
    <source>
        <dbReference type="ARBA" id="ARBA00022840"/>
    </source>
</evidence>
<dbReference type="AlphaFoldDB" id="A0A918KI08"/>
<evidence type="ECO:0000313" key="14">
    <source>
        <dbReference type="Proteomes" id="UP000626148"/>
    </source>
</evidence>
<organism evidence="13 14">
    <name type="scientific">Saccharospirillum salsuginis</name>
    <dbReference type="NCBI Taxonomy" id="418750"/>
    <lineage>
        <taxon>Bacteria</taxon>
        <taxon>Pseudomonadati</taxon>
        <taxon>Pseudomonadota</taxon>
        <taxon>Gammaproteobacteria</taxon>
        <taxon>Oceanospirillales</taxon>
        <taxon>Saccharospirillaceae</taxon>
        <taxon>Saccharospirillum</taxon>
    </lineage>
</organism>
<dbReference type="GO" id="GO:0005829">
    <property type="term" value="C:cytosol"/>
    <property type="evidence" value="ECO:0007669"/>
    <property type="project" value="TreeGrafter"/>
</dbReference>
<comment type="similarity">
    <text evidence="7">Belongs to the DEAD box helicase family. RhlB subfamily.</text>
</comment>
<keyword evidence="6 7" id="KW-0694">RNA-binding</keyword>
<dbReference type="GO" id="GO:0005524">
    <property type="term" value="F:ATP binding"/>
    <property type="evidence" value="ECO:0007669"/>
    <property type="project" value="UniProtKB-UniRule"/>
</dbReference>
<dbReference type="SMART" id="SM00490">
    <property type="entry name" value="HELICc"/>
    <property type="match status" value="1"/>
</dbReference>
<evidence type="ECO:0000259" key="12">
    <source>
        <dbReference type="PROSITE" id="PS51195"/>
    </source>
</evidence>
<feature type="compositionally biased region" description="Basic and acidic residues" evidence="9">
    <location>
        <begin position="416"/>
        <end position="443"/>
    </location>
</feature>
<dbReference type="EMBL" id="BMXR01000008">
    <property type="protein sequence ID" value="GGX62447.1"/>
    <property type="molecule type" value="Genomic_DNA"/>
</dbReference>
<keyword evidence="1 7" id="KW-0963">Cytoplasm</keyword>
<keyword evidence="4 7" id="KW-0347">Helicase</keyword>
<comment type="subunit">
    <text evidence="7">Component of the RNA degradosome, which is a multiprotein complex involved in RNA processing and mRNA degradation.</text>
</comment>
<dbReference type="PANTHER" id="PTHR47959:SF10">
    <property type="entry name" value="ATP-DEPENDENT RNA HELICASE RHLB"/>
    <property type="match status" value="1"/>
</dbReference>
<comment type="subcellular location">
    <subcellularLocation>
        <location evidence="7">Cytoplasm</location>
    </subcellularLocation>
</comment>
<evidence type="ECO:0000256" key="9">
    <source>
        <dbReference type="SAM" id="MobiDB-lite"/>
    </source>
</evidence>
<name>A0A918KI08_9GAMM</name>
<dbReference type="PROSITE" id="PS51194">
    <property type="entry name" value="HELICASE_CTER"/>
    <property type="match status" value="1"/>
</dbReference>
<dbReference type="InterPro" id="IPR044742">
    <property type="entry name" value="DEAD/DEAH_RhlB"/>
</dbReference>
<dbReference type="InterPro" id="IPR011545">
    <property type="entry name" value="DEAD/DEAH_box_helicase_dom"/>
</dbReference>
<evidence type="ECO:0000313" key="13">
    <source>
        <dbReference type="EMBL" id="GGX62447.1"/>
    </source>
</evidence>
<dbReference type="NCBIfam" id="NF002340">
    <property type="entry name" value="PRK01297.1"/>
    <property type="match status" value="1"/>
</dbReference>
<dbReference type="HAMAP" id="MF_00661">
    <property type="entry name" value="DEAD_helicase_RhlB"/>
    <property type="match status" value="1"/>
</dbReference>
<dbReference type="PROSITE" id="PS00039">
    <property type="entry name" value="DEAD_ATP_HELICASE"/>
    <property type="match status" value="1"/>
</dbReference>
<dbReference type="Proteomes" id="UP000626148">
    <property type="component" value="Unassembled WGS sequence"/>
</dbReference>
<dbReference type="GO" id="GO:0016787">
    <property type="term" value="F:hydrolase activity"/>
    <property type="evidence" value="ECO:0007669"/>
    <property type="project" value="UniProtKB-KW"/>
</dbReference>
<dbReference type="InterPro" id="IPR001650">
    <property type="entry name" value="Helicase_C-like"/>
</dbReference>
<feature type="short sequence motif" description="Q motif" evidence="8">
    <location>
        <begin position="27"/>
        <end position="55"/>
    </location>
</feature>